<name>A0A8S9HDK4_BRACR</name>
<protein>
    <submittedName>
        <fullName evidence="1">Uncharacterized protein</fullName>
    </submittedName>
</protein>
<dbReference type="EMBL" id="QGKW02001940">
    <property type="protein sequence ID" value="KAF2555054.1"/>
    <property type="molecule type" value="Genomic_DNA"/>
</dbReference>
<sequence length="141" mass="15867">MVDVLDDPVEIRRRNRRVRRAHYAVRRAHRSAKASATNGDGTFFSTQEVSDTVDPRLSLKIHPKAAMLDSFFQAASEHNKRVPRGVPSTLGSLFSGGCLISDYGEGGGVSEPRQRHPWWYTDRSRRGPTMLANRGSLRFEN</sequence>
<gene>
    <name evidence="1" type="ORF">F2Q68_00016113</name>
</gene>
<accession>A0A8S9HDK4</accession>
<evidence type="ECO:0000313" key="1">
    <source>
        <dbReference type="EMBL" id="KAF2555054.1"/>
    </source>
</evidence>
<dbReference type="Proteomes" id="UP000712281">
    <property type="component" value="Unassembled WGS sequence"/>
</dbReference>
<dbReference type="AlphaFoldDB" id="A0A8S9HDK4"/>
<proteinExistence type="predicted"/>
<comment type="caution">
    <text evidence="1">The sequence shown here is derived from an EMBL/GenBank/DDBJ whole genome shotgun (WGS) entry which is preliminary data.</text>
</comment>
<organism evidence="1 2">
    <name type="scientific">Brassica cretica</name>
    <name type="common">Mustard</name>
    <dbReference type="NCBI Taxonomy" id="69181"/>
    <lineage>
        <taxon>Eukaryota</taxon>
        <taxon>Viridiplantae</taxon>
        <taxon>Streptophyta</taxon>
        <taxon>Embryophyta</taxon>
        <taxon>Tracheophyta</taxon>
        <taxon>Spermatophyta</taxon>
        <taxon>Magnoliopsida</taxon>
        <taxon>eudicotyledons</taxon>
        <taxon>Gunneridae</taxon>
        <taxon>Pentapetalae</taxon>
        <taxon>rosids</taxon>
        <taxon>malvids</taxon>
        <taxon>Brassicales</taxon>
        <taxon>Brassicaceae</taxon>
        <taxon>Brassiceae</taxon>
        <taxon>Brassica</taxon>
    </lineage>
</organism>
<evidence type="ECO:0000313" key="2">
    <source>
        <dbReference type="Proteomes" id="UP000712281"/>
    </source>
</evidence>
<reference evidence="1" key="1">
    <citation type="submission" date="2019-12" db="EMBL/GenBank/DDBJ databases">
        <title>Genome sequencing and annotation of Brassica cretica.</title>
        <authorList>
            <person name="Studholme D.J."/>
            <person name="Sarris P.F."/>
        </authorList>
    </citation>
    <scope>NUCLEOTIDE SEQUENCE</scope>
    <source>
        <strain evidence="1">PFS-001/15</strain>
        <tissue evidence="1">Leaf</tissue>
    </source>
</reference>